<gene>
    <name evidence="1" type="ORF">SAMN05421759_104357</name>
</gene>
<keyword evidence="2" id="KW-1185">Reference proteome</keyword>
<dbReference type="Proteomes" id="UP000186684">
    <property type="component" value="Unassembled WGS sequence"/>
</dbReference>
<sequence length="79" mass="8340">MGDLTHTRGLYVGALEQTRADIDNFVASIQQYQPRVTSPQQTSLIGADGGQVGRAVAGPKPRRIPAQCIDDPDHVVAGG</sequence>
<accession>A0A1N7MIA8</accession>
<dbReference type="STRING" id="633194.SAMN05421759_104357"/>
<evidence type="ECO:0000313" key="1">
    <source>
        <dbReference type="EMBL" id="SIS85865.1"/>
    </source>
</evidence>
<dbReference type="RefSeq" id="WP_143526136.1">
    <property type="nucleotide sequence ID" value="NZ_FTOQ01000004.1"/>
</dbReference>
<evidence type="ECO:0000313" key="2">
    <source>
        <dbReference type="Proteomes" id="UP000186684"/>
    </source>
</evidence>
<reference evidence="2" key="1">
    <citation type="submission" date="2017-01" db="EMBL/GenBank/DDBJ databases">
        <authorList>
            <person name="Varghese N."/>
            <person name="Submissions S."/>
        </authorList>
    </citation>
    <scope>NUCLEOTIDE SEQUENCE [LARGE SCALE GENOMIC DNA]</scope>
    <source>
        <strain evidence="2">DSM 29430</strain>
    </source>
</reference>
<protein>
    <submittedName>
        <fullName evidence="1">Uncharacterized protein</fullName>
    </submittedName>
</protein>
<organism evidence="1 2">
    <name type="scientific">Roseivivax lentus</name>
    <dbReference type="NCBI Taxonomy" id="633194"/>
    <lineage>
        <taxon>Bacteria</taxon>
        <taxon>Pseudomonadati</taxon>
        <taxon>Pseudomonadota</taxon>
        <taxon>Alphaproteobacteria</taxon>
        <taxon>Rhodobacterales</taxon>
        <taxon>Roseobacteraceae</taxon>
        <taxon>Roseivivax</taxon>
    </lineage>
</organism>
<dbReference type="EMBL" id="FTOQ01000004">
    <property type="protein sequence ID" value="SIS85865.1"/>
    <property type="molecule type" value="Genomic_DNA"/>
</dbReference>
<dbReference type="AlphaFoldDB" id="A0A1N7MIA8"/>
<dbReference type="OrthoDB" id="9835389at2"/>
<proteinExistence type="predicted"/>
<name>A0A1N7MIA8_9RHOB</name>